<keyword evidence="4" id="KW-1185">Reference proteome</keyword>
<evidence type="ECO:0000313" key="3">
    <source>
        <dbReference type="EMBL" id="GFY58667.1"/>
    </source>
</evidence>
<dbReference type="InterPro" id="IPR050126">
    <property type="entry name" value="Ap4A_hydrolase"/>
</dbReference>
<dbReference type="Proteomes" id="UP000886998">
    <property type="component" value="Unassembled WGS sequence"/>
</dbReference>
<dbReference type="EMBL" id="BMAV01012203">
    <property type="protein sequence ID" value="GFY58667.1"/>
    <property type="molecule type" value="Genomic_DNA"/>
</dbReference>
<dbReference type="PANTHER" id="PTHR42850">
    <property type="entry name" value="METALLOPHOSPHOESTERASE"/>
    <property type="match status" value="1"/>
</dbReference>
<evidence type="ECO:0000313" key="4">
    <source>
        <dbReference type="Proteomes" id="UP000886998"/>
    </source>
</evidence>
<proteinExistence type="predicted"/>
<dbReference type="GO" id="GO:0000298">
    <property type="term" value="F:endopolyphosphatase activity"/>
    <property type="evidence" value="ECO:0007669"/>
    <property type="project" value="TreeGrafter"/>
</dbReference>
<dbReference type="AlphaFoldDB" id="A0A8X7C9U9"/>
<dbReference type="GO" id="GO:0005737">
    <property type="term" value="C:cytoplasm"/>
    <property type="evidence" value="ECO:0007669"/>
    <property type="project" value="TreeGrafter"/>
</dbReference>
<feature type="signal peptide" evidence="1">
    <location>
        <begin position="1"/>
        <end position="24"/>
    </location>
</feature>
<dbReference type="GO" id="GO:0006798">
    <property type="term" value="P:polyphosphate catabolic process"/>
    <property type="evidence" value="ECO:0007669"/>
    <property type="project" value="TreeGrafter"/>
</dbReference>
<accession>A0A8X7C9U9</accession>
<dbReference type="InterPro" id="IPR004843">
    <property type="entry name" value="Calcineurin-like_PHP"/>
</dbReference>
<protein>
    <submittedName>
        <fullName evidence="3">Metallophos domain-containing protein</fullName>
    </submittedName>
</protein>
<feature type="chain" id="PRO_5036471059" evidence="1">
    <location>
        <begin position="25"/>
        <end position="294"/>
    </location>
</feature>
<comment type="caution">
    <text evidence="3">The sequence shown here is derived from an EMBL/GenBank/DDBJ whole genome shotgun (WGS) entry which is preliminary data.</text>
</comment>
<evidence type="ECO:0000256" key="1">
    <source>
        <dbReference type="SAM" id="SignalP"/>
    </source>
</evidence>
<dbReference type="Pfam" id="PF00149">
    <property type="entry name" value="Metallophos"/>
    <property type="match status" value="1"/>
</dbReference>
<organism evidence="3 4">
    <name type="scientific">Trichonephila inaurata madagascariensis</name>
    <dbReference type="NCBI Taxonomy" id="2747483"/>
    <lineage>
        <taxon>Eukaryota</taxon>
        <taxon>Metazoa</taxon>
        <taxon>Ecdysozoa</taxon>
        <taxon>Arthropoda</taxon>
        <taxon>Chelicerata</taxon>
        <taxon>Arachnida</taxon>
        <taxon>Araneae</taxon>
        <taxon>Araneomorphae</taxon>
        <taxon>Entelegynae</taxon>
        <taxon>Araneoidea</taxon>
        <taxon>Nephilidae</taxon>
        <taxon>Trichonephila</taxon>
        <taxon>Trichonephila inaurata</taxon>
    </lineage>
</organism>
<sequence length="294" mass="33439">MTGSLKFGAVSALLLVCMGTGVLSKIFADHKCQPLTPERHVPPKEPFHVITEEFLDKFNEVIIIGDIHGCYDEQQLLIKRHNLNDTVLKIFTGDISRKGPKNLEVIRYVRSCPSCLTVRGNNDEKTLLRVFTKLHNSSFEFIPMDKWMANLTVDEAAWLRDVPYVLHIPSINSYVMHAGFLPGIPIRDNQPYTILNLRTVIAAPECPGGWQLTRQEFLKDLSVPHFPWASQWRGPEHIYFGHDHSRQLQLYPYATGVDTACVRGHYLTGLFIKGPRKGTFATQPALEKYYHGKV</sequence>
<dbReference type="InterPro" id="IPR029052">
    <property type="entry name" value="Metallo-depent_PP-like"/>
</dbReference>
<keyword evidence="1" id="KW-0732">Signal</keyword>
<dbReference type="Gene3D" id="3.60.21.10">
    <property type="match status" value="1"/>
</dbReference>
<gene>
    <name evidence="3" type="primary">AVEN_102466_1</name>
    <name evidence="3" type="ORF">TNIN_482991</name>
</gene>
<reference evidence="3" key="1">
    <citation type="submission" date="2020-08" db="EMBL/GenBank/DDBJ databases">
        <title>Multicomponent nature underlies the extraordinary mechanical properties of spider dragline silk.</title>
        <authorList>
            <person name="Kono N."/>
            <person name="Nakamura H."/>
            <person name="Mori M."/>
            <person name="Yoshida Y."/>
            <person name="Ohtoshi R."/>
            <person name="Malay A.D."/>
            <person name="Moran D.A.P."/>
            <person name="Tomita M."/>
            <person name="Numata K."/>
            <person name="Arakawa K."/>
        </authorList>
    </citation>
    <scope>NUCLEOTIDE SEQUENCE</scope>
</reference>
<feature type="domain" description="Calcineurin-like phosphoesterase" evidence="2">
    <location>
        <begin position="61"/>
        <end position="265"/>
    </location>
</feature>
<dbReference type="SUPFAM" id="SSF56300">
    <property type="entry name" value="Metallo-dependent phosphatases"/>
    <property type="match status" value="1"/>
</dbReference>
<name>A0A8X7C9U9_9ARAC</name>
<dbReference type="PANTHER" id="PTHR42850:SF4">
    <property type="entry name" value="ZINC-DEPENDENT ENDOPOLYPHOSPHATASE"/>
    <property type="match status" value="1"/>
</dbReference>
<dbReference type="GO" id="GO:0016791">
    <property type="term" value="F:phosphatase activity"/>
    <property type="evidence" value="ECO:0007669"/>
    <property type="project" value="TreeGrafter"/>
</dbReference>
<evidence type="ECO:0000259" key="2">
    <source>
        <dbReference type="Pfam" id="PF00149"/>
    </source>
</evidence>
<dbReference type="OrthoDB" id="10267127at2759"/>